<dbReference type="GO" id="GO:0005829">
    <property type="term" value="C:cytosol"/>
    <property type="evidence" value="ECO:0007669"/>
    <property type="project" value="TreeGrafter"/>
</dbReference>
<dbReference type="Gene3D" id="1.10.275.10">
    <property type="entry name" value="Fumarase/aspartase (N-terminal domain)"/>
    <property type="match status" value="1"/>
</dbReference>
<dbReference type="InterPro" id="IPR008948">
    <property type="entry name" value="L-Aspartase-like"/>
</dbReference>
<dbReference type="OrthoDB" id="4899737at2"/>
<dbReference type="SUPFAM" id="SSF48557">
    <property type="entry name" value="L-aspartase-like"/>
    <property type="match status" value="1"/>
</dbReference>
<evidence type="ECO:0000256" key="1">
    <source>
        <dbReference type="ARBA" id="ARBA00004941"/>
    </source>
</evidence>
<dbReference type="GO" id="GO:0042450">
    <property type="term" value="P:L-arginine biosynthetic process via ornithine"/>
    <property type="evidence" value="ECO:0007669"/>
    <property type="project" value="InterPro"/>
</dbReference>
<accession>A0A1A9B9Q4</accession>
<dbReference type="InterPro" id="IPR000362">
    <property type="entry name" value="Fumarate_lyase_fam"/>
</dbReference>
<name>A0A1A9B9Q4_9ACTN</name>
<sequence>MTPQHVSVDTGRIRAALSRKAQRLYYGRPDDAADRDALRLIGRVDRAHLVMLAEQRIIPRRRAARLLRTVAEIEADDFAPVLARPRPRGLYLAYEQAVTERCGPEIGGLLHTGRSRNDLNATTTLLTLRRSGLDLAAEGCRLLTALLRAAERHLDAVMPIHTHYQPAMPITYGYYLTGVALALHRELDRVVHTVRSIRRCPLGAHAVAGTDLELDTTRTATLLGFDYGPVHAVDAIASRDTALDAVGVAAGLVVTVSRLGTDLQLWSSADLAYVDFPDWLVGSSSAMPQKRNAFLLEYLKARPSRVVGAWVAAITATKAAPFTNSIEVGTEAMAPVDPALRTSRDVLALAALVVAGARPRPEVAGAAAARGFVDATALANDLVRRGVPFREAHERIGAAVLRAVDGDGEWPPAEFDKIDLGVAADRARYGGGPGSRRQSLAAAWRLRHGLRRDLDALRTAERHALDELRRATEAVCDA</sequence>
<evidence type="ECO:0000259" key="6">
    <source>
        <dbReference type="Pfam" id="PF00206"/>
    </source>
</evidence>
<feature type="domain" description="Argininosuccinate lyase C-terminal" evidence="7">
    <location>
        <begin position="372"/>
        <end position="407"/>
    </location>
</feature>
<gene>
    <name evidence="8" type="ORF">GA0070622_2709</name>
</gene>
<dbReference type="InterPro" id="IPR029419">
    <property type="entry name" value="Arg_succ_lyase_C"/>
</dbReference>
<feature type="domain" description="Fumarate lyase N-terminal" evidence="6">
    <location>
        <begin position="95"/>
        <end position="308"/>
    </location>
</feature>
<dbReference type="RefSeq" id="WP_091573609.1">
    <property type="nucleotide sequence ID" value="NZ_FLRH01000003.1"/>
</dbReference>
<dbReference type="Proteomes" id="UP000199558">
    <property type="component" value="Unassembled WGS sequence"/>
</dbReference>
<dbReference type="UniPathway" id="UPA00068">
    <property type="reaction ID" value="UER00114"/>
</dbReference>
<dbReference type="PANTHER" id="PTHR43814">
    <property type="entry name" value="ARGININOSUCCINATE LYASE"/>
    <property type="match status" value="1"/>
</dbReference>
<dbReference type="InterPro" id="IPR022761">
    <property type="entry name" value="Fumarate_lyase_N"/>
</dbReference>
<dbReference type="AlphaFoldDB" id="A0A1A9B9Q4"/>
<dbReference type="PRINTS" id="PR00149">
    <property type="entry name" value="FUMRATELYASE"/>
</dbReference>
<evidence type="ECO:0000256" key="5">
    <source>
        <dbReference type="ARBA" id="ARBA00023239"/>
    </source>
</evidence>
<dbReference type="PANTHER" id="PTHR43814:SF1">
    <property type="entry name" value="ARGININOSUCCINATE LYASE"/>
    <property type="match status" value="1"/>
</dbReference>
<evidence type="ECO:0000256" key="3">
    <source>
        <dbReference type="ARBA" id="ARBA00022571"/>
    </source>
</evidence>
<dbReference type="EMBL" id="FLRH01000003">
    <property type="protein sequence ID" value="SBT65704.1"/>
    <property type="molecule type" value="Genomic_DNA"/>
</dbReference>
<comment type="pathway">
    <text evidence="1">Amino-acid biosynthesis; L-arginine biosynthesis; L-arginine from L-ornithine and carbamoyl phosphate: step 3/3.</text>
</comment>
<keyword evidence="9" id="KW-1185">Reference proteome</keyword>
<evidence type="ECO:0000256" key="4">
    <source>
        <dbReference type="ARBA" id="ARBA00022605"/>
    </source>
</evidence>
<dbReference type="GO" id="GO:0004056">
    <property type="term" value="F:argininosuccinate lyase activity"/>
    <property type="evidence" value="ECO:0007669"/>
    <property type="project" value="UniProtKB-EC"/>
</dbReference>
<organism evidence="8 9">
    <name type="scientific">Micromonospora sediminicola</name>
    <dbReference type="NCBI Taxonomy" id="946078"/>
    <lineage>
        <taxon>Bacteria</taxon>
        <taxon>Bacillati</taxon>
        <taxon>Actinomycetota</taxon>
        <taxon>Actinomycetes</taxon>
        <taxon>Micromonosporales</taxon>
        <taxon>Micromonosporaceae</taxon>
        <taxon>Micromonospora</taxon>
    </lineage>
</organism>
<dbReference type="Gene3D" id="1.10.40.30">
    <property type="entry name" value="Fumarase/aspartase (C-terminal domain)"/>
    <property type="match status" value="1"/>
</dbReference>
<keyword evidence="5 8" id="KW-0456">Lyase</keyword>
<evidence type="ECO:0000256" key="2">
    <source>
        <dbReference type="ARBA" id="ARBA00012338"/>
    </source>
</evidence>
<dbReference type="InterPro" id="IPR009049">
    <property type="entry name" value="Argininosuccinate_lyase"/>
</dbReference>
<dbReference type="Pfam" id="PF00206">
    <property type="entry name" value="Lyase_1"/>
    <property type="match status" value="1"/>
</dbReference>
<dbReference type="EC" id="4.3.2.1" evidence="2"/>
<proteinExistence type="predicted"/>
<evidence type="ECO:0000313" key="8">
    <source>
        <dbReference type="EMBL" id="SBT65704.1"/>
    </source>
</evidence>
<dbReference type="STRING" id="946078.GA0070622_2709"/>
<evidence type="ECO:0000259" key="7">
    <source>
        <dbReference type="Pfam" id="PF14698"/>
    </source>
</evidence>
<dbReference type="Gene3D" id="1.20.200.10">
    <property type="entry name" value="Fumarase/aspartase (Central domain)"/>
    <property type="match status" value="1"/>
</dbReference>
<evidence type="ECO:0000313" key="9">
    <source>
        <dbReference type="Proteomes" id="UP000199558"/>
    </source>
</evidence>
<dbReference type="InterPro" id="IPR024083">
    <property type="entry name" value="Fumarase/histidase_N"/>
</dbReference>
<keyword evidence="3" id="KW-0055">Arginine biosynthesis</keyword>
<keyword evidence="4" id="KW-0028">Amino-acid biosynthesis</keyword>
<protein>
    <recommendedName>
        <fullName evidence="2">argininosuccinate lyase</fullName>
        <ecNumber evidence="2">4.3.2.1</ecNumber>
    </recommendedName>
</protein>
<dbReference type="Pfam" id="PF14698">
    <property type="entry name" value="ASL_C2"/>
    <property type="match status" value="1"/>
</dbReference>
<reference evidence="9" key="1">
    <citation type="submission" date="2016-06" db="EMBL/GenBank/DDBJ databases">
        <authorList>
            <person name="Varghese N."/>
            <person name="Submissions Spin"/>
        </authorList>
    </citation>
    <scope>NUCLEOTIDE SEQUENCE [LARGE SCALE GENOMIC DNA]</scope>
    <source>
        <strain evidence="9">DSM 45794</strain>
    </source>
</reference>
<dbReference type="PRINTS" id="PR00145">
    <property type="entry name" value="ARGSUCLYASE"/>
</dbReference>